<name>A0AA40YM09_WEICO</name>
<evidence type="ECO:0000256" key="1">
    <source>
        <dbReference type="SAM" id="MobiDB-lite"/>
    </source>
</evidence>
<dbReference type="Proteomes" id="UP000728106">
    <property type="component" value="Unassembled WGS sequence"/>
</dbReference>
<dbReference type="RefSeq" id="WP_199467924.1">
    <property type="nucleotide sequence ID" value="NZ_JAAOCP010000001.1"/>
</dbReference>
<sequence>MTKENKVAQIKSLISEYANEASENELSVLLEIAALANTEYNKILGMKKSTSVNNGTQRHLPDAQQQSSEGASIARLIAGIDEIAKEEYNKTTKPDGHEINLADDVKTFVDAVLTDEKTKSNPQLIAAVAELLEFFR</sequence>
<accession>A0AA40YM09</accession>
<reference evidence="2 3" key="1">
    <citation type="journal article" date="2021" name="Int. J. Food Microbiol.">
        <title>Safety demonstration of a microbial species for use in the food chain: Weissella confusa.</title>
        <authorList>
            <person name="Bourdichon F."/>
            <person name="Patrone V."/>
            <person name="Fontana A."/>
            <person name="Milani G."/>
            <person name="Morelli L."/>
        </authorList>
    </citation>
    <scope>NUCLEOTIDE SEQUENCE [LARGE SCALE GENOMIC DNA]</scope>
    <source>
        <strain evidence="2 3">CCUG 43002</strain>
    </source>
</reference>
<gene>
    <name evidence="2" type="ORF">HAU20_00655</name>
</gene>
<protein>
    <submittedName>
        <fullName evidence="2">Uncharacterized protein</fullName>
    </submittedName>
</protein>
<proteinExistence type="predicted"/>
<dbReference type="EMBL" id="JAAOCP010000001">
    <property type="protein sequence ID" value="MBJ7637932.1"/>
    <property type="molecule type" value="Genomic_DNA"/>
</dbReference>
<evidence type="ECO:0000313" key="2">
    <source>
        <dbReference type="EMBL" id="MBJ7637932.1"/>
    </source>
</evidence>
<keyword evidence="3" id="KW-1185">Reference proteome</keyword>
<feature type="region of interest" description="Disordered" evidence="1">
    <location>
        <begin position="51"/>
        <end position="70"/>
    </location>
</feature>
<evidence type="ECO:0000313" key="3">
    <source>
        <dbReference type="Proteomes" id="UP000728106"/>
    </source>
</evidence>
<comment type="caution">
    <text evidence="2">The sequence shown here is derived from an EMBL/GenBank/DDBJ whole genome shotgun (WGS) entry which is preliminary data.</text>
</comment>
<organism evidence="2 3">
    <name type="scientific">Weissella confusa</name>
    <name type="common">Lactobacillus confusus</name>
    <dbReference type="NCBI Taxonomy" id="1583"/>
    <lineage>
        <taxon>Bacteria</taxon>
        <taxon>Bacillati</taxon>
        <taxon>Bacillota</taxon>
        <taxon>Bacilli</taxon>
        <taxon>Lactobacillales</taxon>
        <taxon>Lactobacillaceae</taxon>
        <taxon>Weissella</taxon>
    </lineage>
</organism>
<dbReference type="AlphaFoldDB" id="A0AA40YM09"/>